<keyword evidence="3" id="KW-1003">Cell membrane</keyword>
<accession>A0A382B449</accession>
<dbReference type="GO" id="GO:0015740">
    <property type="term" value="P:C4-dicarboxylate transport"/>
    <property type="evidence" value="ECO:0007669"/>
    <property type="project" value="TreeGrafter"/>
</dbReference>
<proteinExistence type="predicted"/>
<evidence type="ECO:0000256" key="6">
    <source>
        <dbReference type="ARBA" id="ARBA00022989"/>
    </source>
</evidence>
<evidence type="ECO:0000256" key="7">
    <source>
        <dbReference type="ARBA" id="ARBA00023136"/>
    </source>
</evidence>
<dbReference type="EMBL" id="UINC01027951">
    <property type="protein sequence ID" value="SVB08082.1"/>
    <property type="molecule type" value="Genomic_DNA"/>
</dbReference>
<keyword evidence="7 8" id="KW-0472">Membrane</keyword>
<reference evidence="10" key="1">
    <citation type="submission" date="2018-05" db="EMBL/GenBank/DDBJ databases">
        <authorList>
            <person name="Lanie J.A."/>
            <person name="Ng W.-L."/>
            <person name="Kazmierczak K.M."/>
            <person name="Andrzejewski T.M."/>
            <person name="Davidsen T.M."/>
            <person name="Wayne K.J."/>
            <person name="Tettelin H."/>
            <person name="Glass J.I."/>
            <person name="Rusch D."/>
            <person name="Podicherti R."/>
            <person name="Tsui H.-C.T."/>
            <person name="Winkler M.E."/>
        </authorList>
    </citation>
    <scope>NUCLEOTIDE SEQUENCE</scope>
</reference>
<feature type="transmembrane region" description="Helical" evidence="8">
    <location>
        <begin position="151"/>
        <end position="169"/>
    </location>
</feature>
<evidence type="ECO:0000259" key="9">
    <source>
        <dbReference type="Pfam" id="PF04290"/>
    </source>
</evidence>
<keyword evidence="6 8" id="KW-1133">Transmembrane helix</keyword>
<dbReference type="Pfam" id="PF04290">
    <property type="entry name" value="DctQ"/>
    <property type="match status" value="1"/>
</dbReference>
<evidence type="ECO:0000256" key="8">
    <source>
        <dbReference type="SAM" id="Phobius"/>
    </source>
</evidence>
<evidence type="ECO:0000256" key="5">
    <source>
        <dbReference type="ARBA" id="ARBA00022692"/>
    </source>
</evidence>
<feature type="transmembrane region" description="Helical" evidence="8">
    <location>
        <begin position="44"/>
        <end position="66"/>
    </location>
</feature>
<keyword evidence="5 8" id="KW-0812">Transmembrane</keyword>
<feature type="transmembrane region" description="Helical" evidence="8">
    <location>
        <begin position="16"/>
        <end position="38"/>
    </location>
</feature>
<sequence length="192" mass="22033">MFRTVANIADKFEEGLIAILLAMMTAITFANVVARYLFNANLLWAVEATVFLFAWLVLIGTAYCFGKNLHIGVDTLVRHVPLNWRKGIALFSFLACLTFSTLLFKGSCDYWYPFVTTRAFLETDDIPMPEVLQFFALLLNEGERYEKLPRFIPYFALPLGMFLLTCRVIQYGYRILCGRTSLLHEEEDTSKP</sequence>
<dbReference type="AlphaFoldDB" id="A0A382B449"/>
<comment type="subcellular location">
    <subcellularLocation>
        <location evidence="1">Cell inner membrane</location>
        <topology evidence="1">Multi-pass membrane protein</topology>
    </subcellularLocation>
</comment>
<dbReference type="GO" id="GO:0022857">
    <property type="term" value="F:transmembrane transporter activity"/>
    <property type="evidence" value="ECO:0007669"/>
    <property type="project" value="TreeGrafter"/>
</dbReference>
<keyword evidence="4" id="KW-0997">Cell inner membrane</keyword>
<feature type="transmembrane region" description="Helical" evidence="8">
    <location>
        <begin position="87"/>
        <end position="104"/>
    </location>
</feature>
<evidence type="ECO:0000313" key="10">
    <source>
        <dbReference type="EMBL" id="SVB08082.1"/>
    </source>
</evidence>
<feature type="non-terminal residue" evidence="10">
    <location>
        <position position="192"/>
    </location>
</feature>
<dbReference type="PANTHER" id="PTHR35011">
    <property type="entry name" value="2,3-DIKETO-L-GULONATE TRAP TRANSPORTER SMALL PERMEASE PROTEIN YIAM"/>
    <property type="match status" value="1"/>
</dbReference>
<gene>
    <name evidence="10" type="ORF">METZ01_LOCUS160936</name>
</gene>
<name>A0A382B449_9ZZZZ</name>
<protein>
    <recommendedName>
        <fullName evidence="9">Tripartite ATP-independent periplasmic transporters DctQ component domain-containing protein</fullName>
    </recommendedName>
</protein>
<evidence type="ECO:0000256" key="4">
    <source>
        <dbReference type="ARBA" id="ARBA00022519"/>
    </source>
</evidence>
<evidence type="ECO:0000256" key="3">
    <source>
        <dbReference type="ARBA" id="ARBA00022475"/>
    </source>
</evidence>
<feature type="domain" description="Tripartite ATP-independent periplasmic transporters DctQ component" evidence="9">
    <location>
        <begin position="24"/>
        <end position="173"/>
    </location>
</feature>
<dbReference type="InterPro" id="IPR055348">
    <property type="entry name" value="DctQ"/>
</dbReference>
<organism evidence="10">
    <name type="scientific">marine metagenome</name>
    <dbReference type="NCBI Taxonomy" id="408172"/>
    <lineage>
        <taxon>unclassified sequences</taxon>
        <taxon>metagenomes</taxon>
        <taxon>ecological metagenomes</taxon>
    </lineage>
</organism>
<evidence type="ECO:0000256" key="2">
    <source>
        <dbReference type="ARBA" id="ARBA00022448"/>
    </source>
</evidence>
<keyword evidence="2" id="KW-0813">Transport</keyword>
<evidence type="ECO:0000256" key="1">
    <source>
        <dbReference type="ARBA" id="ARBA00004429"/>
    </source>
</evidence>
<dbReference type="GO" id="GO:0005886">
    <property type="term" value="C:plasma membrane"/>
    <property type="evidence" value="ECO:0007669"/>
    <property type="project" value="UniProtKB-SubCell"/>
</dbReference>
<dbReference type="PANTHER" id="PTHR35011:SF2">
    <property type="entry name" value="2,3-DIKETO-L-GULONATE TRAP TRANSPORTER SMALL PERMEASE PROTEIN YIAM"/>
    <property type="match status" value="1"/>
</dbReference>
<dbReference type="InterPro" id="IPR007387">
    <property type="entry name" value="TRAP_DctQ"/>
</dbReference>